<dbReference type="InterPro" id="IPR001128">
    <property type="entry name" value="Cyt_P450"/>
</dbReference>
<evidence type="ECO:0000313" key="3">
    <source>
        <dbReference type="Proteomes" id="UP000266861"/>
    </source>
</evidence>
<name>A0A397ITQ7_9GLOM</name>
<keyword evidence="3" id="KW-1185">Reference proteome</keyword>
<dbReference type="Pfam" id="PF00067">
    <property type="entry name" value="p450"/>
    <property type="match status" value="1"/>
</dbReference>
<proteinExistence type="predicted"/>
<dbReference type="OrthoDB" id="1470350at2759"/>
<sequence length="542" mass="63692">MEWSTTFFPLSKMLTWLNTLNFSYEILKILLIASIAYTSHYYYKYFTRENPLPGPFPLPFIGNILQVFRNFSFDLENVQAKYGDLCEFHMGSKRFILLGNNDLIEKIMKQVISNPFHNRVSDDSEGLKEIGVLNTGLLFNNNYDDWKLHRKIFVKVLLLPSFVRQSIKFVQDNFLEMEQYWEKLGEDEVLEFDRWMKYYFFDTIFIVTTSKPAYSLANYYNNVTPNEKSNIPESILKECNGFVEAVSSFAHGILYFHSIPRAIRNFPGVRRYTRNLKERIDWFRNNVENIVKSKREEISKTPIDQKLKPDMLTMLMTVNTERDVTEKIADDENDEPISDKNIAASFMEAMLGGIDTGSNSICFLVYYLENNPRVKQRMIEEIEYVLGKDPNKSFTFEDLSKLKYVKAVIKEASRVLTVSPIRTKRNSAPEVIGGYKWSKGTDFLLNMDRIQNHKSYWKDPDVFNPDRFMDKENPDFKNRLYMFGGTMRKCPGRNFGMMELKATLVMLYRKYDIELMGKLKQHIGASRTCDELKVKLRKRKNL</sequence>
<dbReference type="GO" id="GO:0020037">
    <property type="term" value="F:heme binding"/>
    <property type="evidence" value="ECO:0007669"/>
    <property type="project" value="InterPro"/>
</dbReference>
<dbReference type="Gene3D" id="1.10.630.10">
    <property type="entry name" value="Cytochrome P450"/>
    <property type="match status" value="1"/>
</dbReference>
<dbReference type="GO" id="GO:0004497">
    <property type="term" value="F:monooxygenase activity"/>
    <property type="evidence" value="ECO:0007669"/>
    <property type="project" value="InterPro"/>
</dbReference>
<comment type="cofactor">
    <cofactor evidence="1">
        <name>heme</name>
        <dbReference type="ChEBI" id="CHEBI:30413"/>
    </cofactor>
</comment>
<keyword evidence="1" id="KW-0408">Iron</keyword>
<dbReference type="SUPFAM" id="SSF48264">
    <property type="entry name" value="Cytochrome P450"/>
    <property type="match status" value="1"/>
</dbReference>
<dbReference type="GO" id="GO:0005506">
    <property type="term" value="F:iron ion binding"/>
    <property type="evidence" value="ECO:0007669"/>
    <property type="project" value="InterPro"/>
</dbReference>
<gene>
    <name evidence="2" type="ORF">Glove_199g146</name>
</gene>
<dbReference type="PRINTS" id="PR00463">
    <property type="entry name" value="EP450I"/>
</dbReference>
<dbReference type="GO" id="GO:0016705">
    <property type="term" value="F:oxidoreductase activity, acting on paired donors, with incorporation or reduction of molecular oxygen"/>
    <property type="evidence" value="ECO:0007669"/>
    <property type="project" value="InterPro"/>
</dbReference>
<protein>
    <recommendedName>
        <fullName evidence="4">Cytochrome P450</fullName>
    </recommendedName>
</protein>
<dbReference type="STRING" id="1348612.A0A397ITQ7"/>
<comment type="caution">
    <text evidence="2">The sequence shown here is derived from an EMBL/GenBank/DDBJ whole genome shotgun (WGS) entry which is preliminary data.</text>
</comment>
<evidence type="ECO:0008006" key="4">
    <source>
        <dbReference type="Google" id="ProtNLM"/>
    </source>
</evidence>
<evidence type="ECO:0000313" key="2">
    <source>
        <dbReference type="EMBL" id="RHZ76333.1"/>
    </source>
</evidence>
<organism evidence="2 3">
    <name type="scientific">Diversispora epigaea</name>
    <dbReference type="NCBI Taxonomy" id="1348612"/>
    <lineage>
        <taxon>Eukaryota</taxon>
        <taxon>Fungi</taxon>
        <taxon>Fungi incertae sedis</taxon>
        <taxon>Mucoromycota</taxon>
        <taxon>Glomeromycotina</taxon>
        <taxon>Glomeromycetes</taxon>
        <taxon>Diversisporales</taxon>
        <taxon>Diversisporaceae</taxon>
        <taxon>Diversispora</taxon>
    </lineage>
</organism>
<accession>A0A397ITQ7</accession>
<dbReference type="Proteomes" id="UP000266861">
    <property type="component" value="Unassembled WGS sequence"/>
</dbReference>
<dbReference type="PANTHER" id="PTHR24301">
    <property type="entry name" value="THROMBOXANE-A SYNTHASE"/>
    <property type="match status" value="1"/>
</dbReference>
<evidence type="ECO:0000256" key="1">
    <source>
        <dbReference type="PIRSR" id="PIRSR602401-1"/>
    </source>
</evidence>
<keyword evidence="1" id="KW-0349">Heme</keyword>
<dbReference type="AlphaFoldDB" id="A0A397ITQ7"/>
<keyword evidence="1" id="KW-0479">Metal-binding</keyword>
<dbReference type="InterPro" id="IPR036396">
    <property type="entry name" value="Cyt_P450_sf"/>
</dbReference>
<dbReference type="InterPro" id="IPR002401">
    <property type="entry name" value="Cyt_P450_E_grp-I"/>
</dbReference>
<feature type="binding site" description="axial binding residue" evidence="1">
    <location>
        <position position="490"/>
    </location>
    <ligand>
        <name>heme</name>
        <dbReference type="ChEBI" id="CHEBI:30413"/>
    </ligand>
    <ligandPart>
        <name>Fe</name>
        <dbReference type="ChEBI" id="CHEBI:18248"/>
    </ligandPart>
</feature>
<dbReference type="PANTHER" id="PTHR24301:SF2">
    <property type="entry name" value="THROMBOXANE-A SYNTHASE"/>
    <property type="match status" value="1"/>
</dbReference>
<dbReference type="EMBL" id="PQFF01000187">
    <property type="protein sequence ID" value="RHZ76333.1"/>
    <property type="molecule type" value="Genomic_DNA"/>
</dbReference>
<reference evidence="2 3" key="1">
    <citation type="submission" date="2018-08" db="EMBL/GenBank/DDBJ databases">
        <title>Genome and evolution of the arbuscular mycorrhizal fungus Diversispora epigaea (formerly Glomus versiforme) and its bacterial endosymbionts.</title>
        <authorList>
            <person name="Sun X."/>
            <person name="Fei Z."/>
            <person name="Harrison M."/>
        </authorList>
    </citation>
    <scope>NUCLEOTIDE SEQUENCE [LARGE SCALE GENOMIC DNA]</scope>
    <source>
        <strain evidence="2 3">IT104</strain>
    </source>
</reference>